<dbReference type="InterPro" id="IPR002772">
    <property type="entry name" value="Glyco_hydro_3_C"/>
</dbReference>
<dbReference type="InterPro" id="IPR036962">
    <property type="entry name" value="Glyco_hydro_3_N_sf"/>
</dbReference>
<protein>
    <recommendedName>
        <fullName evidence="3">beta-glucosidase</fullName>
        <ecNumber evidence="3">3.2.1.21</ecNumber>
    </recommendedName>
</protein>
<keyword evidence="10" id="KW-1185">Reference proteome</keyword>
<dbReference type="Proteomes" id="UP001193389">
    <property type="component" value="Chromosome"/>
</dbReference>
<reference evidence="9" key="1">
    <citation type="journal article" date="2020" name="Int. J. Syst. Evol. Microbiol.">
        <title>Aquipluma nitroreducens gen. nov. sp. nov., a novel facultatively anaerobic bacterium isolated from a freshwater lake.</title>
        <authorList>
            <person name="Watanabe M."/>
            <person name="Kojima H."/>
            <person name="Fukui M."/>
        </authorList>
    </citation>
    <scope>NUCLEOTIDE SEQUENCE</scope>
    <source>
        <strain evidence="9">MeG22</strain>
    </source>
</reference>
<evidence type="ECO:0000259" key="8">
    <source>
        <dbReference type="Pfam" id="PF01915"/>
    </source>
</evidence>
<dbReference type="KEGG" id="anf:AQPE_4542"/>
<evidence type="ECO:0000256" key="5">
    <source>
        <dbReference type="ARBA" id="ARBA00022801"/>
    </source>
</evidence>
<evidence type="ECO:0000259" key="7">
    <source>
        <dbReference type="Pfam" id="PF00933"/>
    </source>
</evidence>
<dbReference type="InterPro" id="IPR001764">
    <property type="entry name" value="Glyco_hydro_3_N"/>
</dbReference>
<dbReference type="RefSeq" id="WP_318348510.1">
    <property type="nucleotide sequence ID" value="NZ_AP018694.1"/>
</dbReference>
<dbReference type="Pfam" id="PF00933">
    <property type="entry name" value="Glyco_hydro_3"/>
    <property type="match status" value="1"/>
</dbReference>
<dbReference type="PANTHER" id="PTHR30620:SF16">
    <property type="entry name" value="LYSOSOMAL BETA GLUCOSIDASE"/>
    <property type="match status" value="1"/>
</dbReference>
<dbReference type="SUPFAM" id="SSF52279">
    <property type="entry name" value="Beta-D-glucan exohydrolase, C-terminal domain"/>
    <property type="match status" value="1"/>
</dbReference>
<evidence type="ECO:0000256" key="3">
    <source>
        <dbReference type="ARBA" id="ARBA00012744"/>
    </source>
</evidence>
<keyword evidence="6" id="KW-0326">Glycosidase</keyword>
<accession>A0A5K7SFI4</accession>
<evidence type="ECO:0000256" key="2">
    <source>
        <dbReference type="ARBA" id="ARBA00005336"/>
    </source>
</evidence>
<dbReference type="InterPro" id="IPR051915">
    <property type="entry name" value="Cellulose_Degrad_GH3"/>
</dbReference>
<dbReference type="InterPro" id="IPR036881">
    <property type="entry name" value="Glyco_hydro_3_C_sf"/>
</dbReference>
<dbReference type="GO" id="GO:0008422">
    <property type="term" value="F:beta-glucosidase activity"/>
    <property type="evidence" value="ECO:0007669"/>
    <property type="project" value="UniProtKB-EC"/>
</dbReference>
<evidence type="ECO:0000256" key="6">
    <source>
        <dbReference type="ARBA" id="ARBA00023295"/>
    </source>
</evidence>
<dbReference type="InterPro" id="IPR017853">
    <property type="entry name" value="GH"/>
</dbReference>
<dbReference type="PANTHER" id="PTHR30620">
    <property type="entry name" value="PERIPLASMIC BETA-GLUCOSIDASE-RELATED"/>
    <property type="match status" value="1"/>
</dbReference>
<dbReference type="Gene3D" id="3.20.20.300">
    <property type="entry name" value="Glycoside hydrolase, family 3, N-terminal domain"/>
    <property type="match status" value="1"/>
</dbReference>
<dbReference type="Pfam" id="PF01915">
    <property type="entry name" value="Glyco_hydro_3_C"/>
    <property type="match status" value="1"/>
</dbReference>
<name>A0A5K7SFI4_9BACT</name>
<dbReference type="Gene3D" id="3.40.50.1700">
    <property type="entry name" value="Glycoside hydrolase family 3 C-terminal domain"/>
    <property type="match status" value="1"/>
</dbReference>
<dbReference type="SUPFAM" id="SSF51445">
    <property type="entry name" value="(Trans)glycosidases"/>
    <property type="match status" value="1"/>
</dbReference>
<evidence type="ECO:0000256" key="4">
    <source>
        <dbReference type="ARBA" id="ARBA00022729"/>
    </source>
</evidence>
<dbReference type="PROSITE" id="PS51257">
    <property type="entry name" value="PROKAR_LIPOPROTEIN"/>
    <property type="match status" value="1"/>
</dbReference>
<dbReference type="EMBL" id="AP018694">
    <property type="protein sequence ID" value="BBE20351.1"/>
    <property type="molecule type" value="Genomic_DNA"/>
</dbReference>
<evidence type="ECO:0000313" key="10">
    <source>
        <dbReference type="Proteomes" id="UP001193389"/>
    </source>
</evidence>
<organism evidence="9 10">
    <name type="scientific">Aquipluma nitroreducens</name>
    <dbReference type="NCBI Taxonomy" id="2010828"/>
    <lineage>
        <taxon>Bacteria</taxon>
        <taxon>Pseudomonadati</taxon>
        <taxon>Bacteroidota</taxon>
        <taxon>Bacteroidia</taxon>
        <taxon>Marinilabiliales</taxon>
        <taxon>Prolixibacteraceae</taxon>
        <taxon>Aquipluma</taxon>
    </lineage>
</organism>
<evidence type="ECO:0000256" key="1">
    <source>
        <dbReference type="ARBA" id="ARBA00000448"/>
    </source>
</evidence>
<keyword evidence="5" id="KW-0378">Hydrolase</keyword>
<comment type="catalytic activity">
    <reaction evidence="1">
        <text>Hydrolysis of terminal, non-reducing beta-D-glucosyl residues with release of beta-D-glucose.</text>
        <dbReference type="EC" id="3.2.1.21"/>
    </reaction>
</comment>
<proteinExistence type="inferred from homology"/>
<evidence type="ECO:0000313" key="9">
    <source>
        <dbReference type="EMBL" id="BBE20351.1"/>
    </source>
</evidence>
<dbReference type="GO" id="GO:0009251">
    <property type="term" value="P:glucan catabolic process"/>
    <property type="evidence" value="ECO:0007669"/>
    <property type="project" value="TreeGrafter"/>
</dbReference>
<keyword evidence="4" id="KW-0732">Signal</keyword>
<dbReference type="EC" id="3.2.1.21" evidence="3"/>
<dbReference type="PRINTS" id="PR00133">
    <property type="entry name" value="GLHYDRLASE3"/>
</dbReference>
<feature type="domain" description="Glycoside hydrolase family 3 N-terminal" evidence="7">
    <location>
        <begin position="139"/>
        <end position="482"/>
    </location>
</feature>
<comment type="similarity">
    <text evidence="2">Belongs to the glycosyl hydrolase 3 family.</text>
</comment>
<dbReference type="AlphaFoldDB" id="A0A5K7SFI4"/>
<sequence>MKNLTKLCEMGLIASLLLSFGCSPKWSETDKGSFKVISNEGGQTLGYSPNSGVKILTVDRLAFKDLNKNGKLDPYEDWRLPVDERAKDLAAKLSVEQIAGLMLYSAHQSIPAFGGGPFGAATYNSKSFKESGAQSSDLTDQQKKFLTDDNLRHVLITTVESPAIAAQWNNNAQALVEGIGFGIPANNSSDPRHGTDSNAEYNLGAGGKISMWPATVGVAASFDPQLMKQFGEIASKEYRALGIATALSPQIDLGTEPRWSRFEGTMGEDPNLAVDMARAYVDGFQTSAGADEISGGWGYKSVNAMVKHWPGGGPEEGGRDAHFGYGEYAVYPGKNIKDHLKPFTEGAFKLEGKTGMASAVMPYYTISFNQDTVNGENVGNSYNKYLITDLLRGKYGYDGVVCTDWMITKDTKNVFVFQGKCWGVEKLSEADRHYKAIEAGVDQFGGNNEMGPVIEAYQMGVKEHGEEYMRKRFEQSAVRLLRNIFRVGLFENAYLDAAETEKVVGNPEYMKAGYDAQLRSVVMLKNQEKALPLKKQMKVYIPKKFLPGGKNWFGIETPSSWKDAVNPVVAAKYFQVVEKPEDADFALVCIDSPKSGVGYSEDDLKKNGNGYVPISLQYGPYKADFARETSIAGGSPFESFTNRTYKGKTVEASNVQDMKTVIETKAKMGSKPVIVVVKVSNPMIFSEIEKSANAILVHMGVQDQALMDILTGAVEPSALLPFQMPADMKTVEEQKEDVPRDMKCYVDSDGNTYDFAFGLNWSGVINDARVAKYKK</sequence>
<gene>
    <name evidence="9" type="ORF">AQPE_4542</name>
</gene>
<feature type="domain" description="Glycoside hydrolase family 3 C-terminal" evidence="8">
    <location>
        <begin position="521"/>
        <end position="760"/>
    </location>
</feature>